<feature type="transmembrane region" description="Helical" evidence="2">
    <location>
        <begin position="43"/>
        <end position="65"/>
    </location>
</feature>
<name>A0A6N8IUX6_9BURK</name>
<dbReference type="RefSeq" id="WP_157398865.1">
    <property type="nucleotide sequence ID" value="NZ_WSEL01000009.1"/>
</dbReference>
<organism evidence="3 4">
    <name type="scientific">Ramlibacter pinisoli</name>
    <dbReference type="NCBI Taxonomy" id="2682844"/>
    <lineage>
        <taxon>Bacteria</taxon>
        <taxon>Pseudomonadati</taxon>
        <taxon>Pseudomonadota</taxon>
        <taxon>Betaproteobacteria</taxon>
        <taxon>Burkholderiales</taxon>
        <taxon>Comamonadaceae</taxon>
        <taxon>Ramlibacter</taxon>
    </lineage>
</organism>
<evidence type="ECO:0000313" key="3">
    <source>
        <dbReference type="EMBL" id="MVQ30741.1"/>
    </source>
</evidence>
<dbReference type="AlphaFoldDB" id="A0A6N8IUX6"/>
<evidence type="ECO:0000256" key="2">
    <source>
        <dbReference type="SAM" id="Phobius"/>
    </source>
</evidence>
<dbReference type="EMBL" id="WSEL01000009">
    <property type="protein sequence ID" value="MVQ30741.1"/>
    <property type="molecule type" value="Genomic_DNA"/>
</dbReference>
<keyword evidence="4" id="KW-1185">Reference proteome</keyword>
<proteinExistence type="predicted"/>
<evidence type="ECO:0000313" key="4">
    <source>
        <dbReference type="Proteomes" id="UP000469385"/>
    </source>
</evidence>
<evidence type="ECO:0008006" key="5">
    <source>
        <dbReference type="Google" id="ProtNLM"/>
    </source>
</evidence>
<keyword evidence="1" id="KW-0175">Coiled coil</keyword>
<gene>
    <name evidence="3" type="ORF">GON04_14870</name>
</gene>
<sequence>MRARLLILVLVILAVAGFAAQNWAEINRSTTLTFGVVQADAPLGLILLTLLGIALLVFAASAATLRTQHLVESRQHAKALHAQRELADKAEASRFTDLRQMLDVHLRESRQRDTLASTEMDKALAQHQRELRNQLEQMYHLLTGRLTEIERRLDGRQMRDPLDTRAETVMPTRIDEPAPRHIPPGRERV</sequence>
<feature type="coiled-coil region" evidence="1">
    <location>
        <begin position="117"/>
        <end position="152"/>
    </location>
</feature>
<evidence type="ECO:0000256" key="1">
    <source>
        <dbReference type="SAM" id="Coils"/>
    </source>
</evidence>
<keyword evidence="2" id="KW-1133">Transmembrane helix</keyword>
<protein>
    <recommendedName>
        <fullName evidence="5">LapA family protein</fullName>
    </recommendedName>
</protein>
<reference evidence="3 4" key="1">
    <citation type="submission" date="2019-12" db="EMBL/GenBank/DDBJ databases">
        <authorList>
            <person name="Huq M.A."/>
        </authorList>
    </citation>
    <scope>NUCLEOTIDE SEQUENCE [LARGE SCALE GENOMIC DNA]</scope>
    <source>
        <strain evidence="3 4">MAH-25</strain>
    </source>
</reference>
<comment type="caution">
    <text evidence="3">The sequence shown here is derived from an EMBL/GenBank/DDBJ whole genome shotgun (WGS) entry which is preliminary data.</text>
</comment>
<keyword evidence="2" id="KW-0812">Transmembrane</keyword>
<keyword evidence="2" id="KW-0472">Membrane</keyword>
<dbReference type="Proteomes" id="UP000469385">
    <property type="component" value="Unassembled WGS sequence"/>
</dbReference>
<accession>A0A6N8IUX6</accession>